<evidence type="ECO:0000313" key="2">
    <source>
        <dbReference type="EMBL" id="RAS35945.1"/>
    </source>
</evidence>
<dbReference type="RefSeq" id="WP_111930732.1">
    <property type="nucleotide sequence ID" value="NZ_CADFFP010000005.1"/>
</dbReference>
<reference evidence="2 3" key="1">
    <citation type="submission" date="2018-06" db="EMBL/GenBank/DDBJ databases">
        <title>Genomic Encyclopedia of Type Strains, Phase III (KMG-III): the genomes of soil and plant-associated and newly described type strains.</title>
        <authorList>
            <person name="Whitman W."/>
        </authorList>
    </citation>
    <scope>NUCLEOTIDE SEQUENCE [LARGE SCALE GENOMIC DNA]</scope>
    <source>
        <strain evidence="2 3">LMG 23644</strain>
    </source>
</reference>
<organism evidence="2 3">
    <name type="scientific">Paraburkholderia bryophila</name>
    <dbReference type="NCBI Taxonomy" id="420952"/>
    <lineage>
        <taxon>Bacteria</taxon>
        <taxon>Pseudomonadati</taxon>
        <taxon>Pseudomonadota</taxon>
        <taxon>Betaproteobacteria</taxon>
        <taxon>Burkholderiales</taxon>
        <taxon>Burkholderiaceae</taxon>
        <taxon>Paraburkholderia</taxon>
    </lineage>
</organism>
<protein>
    <submittedName>
        <fullName evidence="2">YXWGXW repeat-containing protein</fullName>
    </submittedName>
</protein>
<keyword evidence="1" id="KW-0732">Signal</keyword>
<accession>A0A329CYX9</accession>
<sequence length="103" mass="11544">MNKTLRVLLANTVLIAAGVAAVGSASAEEVVIIAPNAPPPVRYEAVPAARVGYVWDHGHWRWDHGRYVWVAGHWQAERVGFHWVPGHWDAFGPHYHWVPGHWA</sequence>
<dbReference type="Proteomes" id="UP000248918">
    <property type="component" value="Unassembled WGS sequence"/>
</dbReference>
<evidence type="ECO:0000256" key="1">
    <source>
        <dbReference type="SAM" id="SignalP"/>
    </source>
</evidence>
<name>A0A329CYX9_9BURK</name>
<dbReference type="InterPro" id="IPR024447">
    <property type="entry name" value="YXWGXW_rpt"/>
</dbReference>
<comment type="caution">
    <text evidence="2">The sequence shown here is derived from an EMBL/GenBank/DDBJ whole genome shotgun (WGS) entry which is preliminary data.</text>
</comment>
<proteinExistence type="predicted"/>
<evidence type="ECO:0000313" key="3">
    <source>
        <dbReference type="Proteomes" id="UP000248918"/>
    </source>
</evidence>
<feature type="signal peptide" evidence="1">
    <location>
        <begin position="1"/>
        <end position="27"/>
    </location>
</feature>
<dbReference type="Pfam" id="PF12779">
    <property type="entry name" value="WXXGXW"/>
    <property type="match status" value="2"/>
</dbReference>
<dbReference type="AlphaFoldDB" id="A0A329CYX9"/>
<feature type="chain" id="PRO_5016426976" evidence="1">
    <location>
        <begin position="28"/>
        <end position="103"/>
    </location>
</feature>
<gene>
    <name evidence="2" type="ORF">BX591_104275</name>
</gene>
<dbReference type="EMBL" id="QLTK01000004">
    <property type="protein sequence ID" value="RAS35945.1"/>
    <property type="molecule type" value="Genomic_DNA"/>
</dbReference>
<dbReference type="OrthoDB" id="121499at2"/>